<evidence type="ECO:0000259" key="1">
    <source>
        <dbReference type="Pfam" id="PF03212"/>
    </source>
</evidence>
<organism evidence="2 3">
    <name type="scientific">Escherichia coli</name>
    <dbReference type="NCBI Taxonomy" id="562"/>
    <lineage>
        <taxon>Bacteria</taxon>
        <taxon>Pseudomonadati</taxon>
        <taxon>Pseudomonadota</taxon>
        <taxon>Gammaproteobacteria</taxon>
        <taxon>Enterobacterales</taxon>
        <taxon>Enterobacteriaceae</taxon>
        <taxon>Escherichia</taxon>
    </lineage>
</organism>
<feature type="domain" description="Pertactin central region" evidence="1">
    <location>
        <begin position="1"/>
        <end position="28"/>
    </location>
</feature>
<dbReference type="InterPro" id="IPR004899">
    <property type="entry name" value="Pertactin_central"/>
</dbReference>
<reference evidence="2 3" key="1">
    <citation type="submission" date="2020-01" db="EMBL/GenBank/DDBJ databases">
        <title>Dynamics of blaIMP-6 dissemination in carbapenem resistant Enterobacteriacea isolated from regional surveillance in Osaka, Japan.</title>
        <authorList>
            <person name="Abe R."/>
            <person name="Akeda Y."/>
            <person name="Sugawara Y."/>
            <person name="Yamamoto N."/>
            <person name="Tomono K."/>
            <person name="Takeuchi D."/>
            <person name="Kawahara R."/>
            <person name="Hamada S."/>
        </authorList>
    </citation>
    <scope>NUCLEOTIDE SEQUENCE [LARGE SCALE GENOMIC DNA]</scope>
    <source>
        <strain evidence="2 3">E300</strain>
    </source>
</reference>
<dbReference type="Pfam" id="PF03212">
    <property type="entry name" value="Pertactin"/>
    <property type="match status" value="1"/>
</dbReference>
<proteinExistence type="predicted"/>
<evidence type="ECO:0000313" key="3">
    <source>
        <dbReference type="Proteomes" id="UP000467488"/>
    </source>
</evidence>
<sequence length="65" mass="7074">MGNAGGVVDISTYEYTLLDNGNHSWSLAENRAQMPPSTTDVLNMAAAQPLVFDAELDTVETWASW</sequence>
<accession>A0A8S0FPR3</accession>
<dbReference type="InterPro" id="IPR006315">
    <property type="entry name" value="OM_autotransptr_brl_dom"/>
</dbReference>
<dbReference type="AlphaFoldDB" id="A0A8S0FPR3"/>
<name>A0A8S0FPR3_ECOLX</name>
<protein>
    <recommendedName>
        <fullName evidence="1">Pertactin central region domain-containing protein</fullName>
    </recommendedName>
</protein>
<gene>
    <name evidence="2" type="ORF">EIMP300_39230</name>
</gene>
<dbReference type="NCBIfam" id="TIGR01414">
    <property type="entry name" value="autotrans_barl"/>
    <property type="match status" value="1"/>
</dbReference>
<evidence type="ECO:0000313" key="2">
    <source>
        <dbReference type="EMBL" id="BBU82523.1"/>
    </source>
</evidence>
<dbReference type="Proteomes" id="UP000467488">
    <property type="component" value="Chromosome"/>
</dbReference>
<dbReference type="GO" id="GO:0019867">
    <property type="term" value="C:outer membrane"/>
    <property type="evidence" value="ECO:0007669"/>
    <property type="project" value="InterPro"/>
</dbReference>
<dbReference type="EMBL" id="AP022360">
    <property type="protein sequence ID" value="BBU82523.1"/>
    <property type="molecule type" value="Genomic_DNA"/>
</dbReference>